<evidence type="ECO:0000256" key="2">
    <source>
        <dbReference type="ARBA" id="ARBA00023315"/>
    </source>
</evidence>
<keyword evidence="2" id="KW-0012">Acyltransferase</keyword>
<dbReference type="Gene3D" id="3.40.630.30">
    <property type="match status" value="1"/>
</dbReference>
<dbReference type="GO" id="GO:0016747">
    <property type="term" value="F:acyltransferase activity, transferring groups other than amino-acyl groups"/>
    <property type="evidence" value="ECO:0007669"/>
    <property type="project" value="InterPro"/>
</dbReference>
<dbReference type="PIRSF" id="PIRSF028520">
    <property type="entry name" value="UCP028520"/>
    <property type="match status" value="1"/>
</dbReference>
<dbReference type="CDD" id="cd04301">
    <property type="entry name" value="NAT_SF"/>
    <property type="match status" value="1"/>
</dbReference>
<dbReference type="PANTHER" id="PTHR43877">
    <property type="entry name" value="AMINOALKYLPHOSPHONATE N-ACETYLTRANSFERASE-RELATED-RELATED"/>
    <property type="match status" value="1"/>
</dbReference>
<keyword evidence="1" id="KW-0808">Transferase</keyword>
<evidence type="ECO:0000259" key="3">
    <source>
        <dbReference type="PROSITE" id="PS51186"/>
    </source>
</evidence>
<evidence type="ECO:0000313" key="5">
    <source>
        <dbReference type="Proteomes" id="UP000559987"/>
    </source>
</evidence>
<comment type="caution">
    <text evidence="4">The sequence shown here is derived from an EMBL/GenBank/DDBJ whole genome shotgun (WGS) entry which is preliminary data.</text>
</comment>
<dbReference type="InterPro" id="IPR016890">
    <property type="entry name" value="UCP028520"/>
</dbReference>
<dbReference type="Proteomes" id="UP000559987">
    <property type="component" value="Unassembled WGS sequence"/>
</dbReference>
<reference evidence="4 5" key="1">
    <citation type="submission" date="2020-08" db="EMBL/GenBank/DDBJ databases">
        <title>Genomic Encyclopedia of Type Strains, Phase III (KMG-III): the genomes of soil and plant-associated and newly described type strains.</title>
        <authorList>
            <person name="Whitman W."/>
        </authorList>
    </citation>
    <scope>NUCLEOTIDE SEQUENCE [LARGE SCALE GENOMIC DNA]</scope>
    <source>
        <strain evidence="4 5">CECT 8571</strain>
    </source>
</reference>
<evidence type="ECO:0000313" key="4">
    <source>
        <dbReference type="EMBL" id="MBB3169917.1"/>
    </source>
</evidence>
<dbReference type="InterPro" id="IPR000182">
    <property type="entry name" value="GNAT_dom"/>
</dbReference>
<accession>A0A839UX28</accession>
<dbReference type="AlphaFoldDB" id="A0A839UX28"/>
<dbReference type="InterPro" id="IPR050832">
    <property type="entry name" value="Bact_Acetyltransf"/>
</dbReference>
<dbReference type="PROSITE" id="PS51186">
    <property type="entry name" value="GNAT"/>
    <property type="match status" value="1"/>
</dbReference>
<feature type="domain" description="N-acetyltransferase" evidence="3">
    <location>
        <begin position="3"/>
        <end position="159"/>
    </location>
</feature>
<dbReference type="InterPro" id="IPR016181">
    <property type="entry name" value="Acyl_CoA_acyltransferase"/>
</dbReference>
<sequence length="161" mass="18081">MSINIRAFESGDSEAVLALNKASVQFLSPMDAERLQLLRAHSALFWVAENNEGVVGFLLAFTHGAAYDSPNYRWFNARLQRFLYIDRIVLSAQVRGQGLGQQFYRELTDWAKAQQLVWLAAEIDIAPSNPPSLQFHQQQGFITAAEQAVGNKRVSLQIKSL</sequence>
<dbReference type="SUPFAM" id="SSF55729">
    <property type="entry name" value="Acyl-CoA N-acyltransferases (Nat)"/>
    <property type="match status" value="1"/>
</dbReference>
<organism evidence="4 5">
    <name type="scientific">Simiduia aestuariiviva</name>
    <dbReference type="NCBI Taxonomy" id="1510459"/>
    <lineage>
        <taxon>Bacteria</taxon>
        <taxon>Pseudomonadati</taxon>
        <taxon>Pseudomonadota</taxon>
        <taxon>Gammaproteobacteria</taxon>
        <taxon>Cellvibrionales</taxon>
        <taxon>Cellvibrionaceae</taxon>
        <taxon>Simiduia</taxon>
    </lineage>
</organism>
<dbReference type="RefSeq" id="WP_183911398.1">
    <property type="nucleotide sequence ID" value="NZ_JACHXZ010000004.1"/>
</dbReference>
<gene>
    <name evidence="4" type="ORF">FHS30_003130</name>
</gene>
<evidence type="ECO:0000256" key="1">
    <source>
        <dbReference type="ARBA" id="ARBA00022679"/>
    </source>
</evidence>
<protein>
    <recommendedName>
        <fullName evidence="3">N-acetyltransferase domain-containing protein</fullName>
    </recommendedName>
</protein>
<keyword evidence="5" id="KW-1185">Reference proteome</keyword>
<name>A0A839UX28_9GAMM</name>
<dbReference type="PANTHER" id="PTHR43877:SF2">
    <property type="entry name" value="AMINOALKYLPHOSPHONATE N-ACETYLTRANSFERASE-RELATED"/>
    <property type="match status" value="1"/>
</dbReference>
<proteinExistence type="predicted"/>
<dbReference type="Pfam" id="PF00583">
    <property type="entry name" value="Acetyltransf_1"/>
    <property type="match status" value="1"/>
</dbReference>
<dbReference type="EMBL" id="JACHXZ010000004">
    <property type="protein sequence ID" value="MBB3169917.1"/>
    <property type="molecule type" value="Genomic_DNA"/>
</dbReference>